<dbReference type="GO" id="GO:0017000">
    <property type="term" value="P:antibiotic biosynthetic process"/>
    <property type="evidence" value="ECO:0007669"/>
    <property type="project" value="UniProtKB-KW"/>
</dbReference>
<accession>C1E7Q6</accession>
<dbReference type="InterPro" id="IPR050411">
    <property type="entry name" value="AlphaKG_dependent_hydroxylases"/>
</dbReference>
<dbReference type="InParanoid" id="C1E7Q6"/>
<name>C1E7Q6_MICCC</name>
<dbReference type="Gene3D" id="3.60.130.10">
    <property type="entry name" value="Clavaminate synthase-like"/>
    <property type="match status" value="1"/>
</dbReference>
<proteinExistence type="predicted"/>
<dbReference type="OrthoDB" id="272271at2759"/>
<dbReference type="eggNOG" id="ENOG502QWD7">
    <property type="taxonomic scope" value="Eukaryota"/>
</dbReference>
<dbReference type="KEGG" id="mis:MICPUN_59101"/>
<dbReference type="SUPFAM" id="SSF51197">
    <property type="entry name" value="Clavaminate synthase-like"/>
    <property type="match status" value="1"/>
</dbReference>
<dbReference type="PANTHER" id="PTHR10696">
    <property type="entry name" value="GAMMA-BUTYROBETAINE HYDROXYLASE-RELATED"/>
    <property type="match status" value="1"/>
</dbReference>
<evidence type="ECO:0000313" key="4">
    <source>
        <dbReference type="EMBL" id="ACO64024.1"/>
    </source>
</evidence>
<dbReference type="STRING" id="296587.C1E7Q6"/>
<organism evidence="4 5">
    <name type="scientific">Micromonas commoda (strain RCC299 / NOUM17 / CCMP2709)</name>
    <name type="common">Picoplanktonic green alga</name>
    <dbReference type="NCBI Taxonomy" id="296587"/>
    <lineage>
        <taxon>Eukaryota</taxon>
        <taxon>Viridiplantae</taxon>
        <taxon>Chlorophyta</taxon>
        <taxon>Mamiellophyceae</taxon>
        <taxon>Mamiellales</taxon>
        <taxon>Mamiellaceae</taxon>
        <taxon>Micromonas</taxon>
    </lineage>
</organism>
<dbReference type="AlphaFoldDB" id="C1E7Q6"/>
<keyword evidence="1" id="KW-0560">Oxidoreductase</keyword>
<evidence type="ECO:0000256" key="1">
    <source>
        <dbReference type="ARBA" id="ARBA00023002"/>
    </source>
</evidence>
<evidence type="ECO:0000313" key="5">
    <source>
        <dbReference type="Proteomes" id="UP000002009"/>
    </source>
</evidence>
<dbReference type="GeneID" id="8244403"/>
<dbReference type="InterPro" id="IPR003819">
    <property type="entry name" value="TauD/TfdA-like"/>
</dbReference>
<dbReference type="RefSeq" id="XP_002502766.1">
    <property type="nucleotide sequence ID" value="XM_002502720.1"/>
</dbReference>
<dbReference type="InterPro" id="IPR042098">
    <property type="entry name" value="TauD-like_sf"/>
</dbReference>
<sequence length="433" mass="46324">MSATSAAFVAPVARISSRSTRRHRVHAPIARAVAPSSSSSSSSVHPVRGDALPTFPGGWLGPDLAADPGSWTHRLTDDEVAELDAALASAEAAGLDVIDLTPDTFPLPTLKTRLDATRRELVHGRGLCLFRGVPVHRYTPWQRCAVFYAMGAHMGWTCPQNARGHVLGHVKDLGADPNDPTTRIYTTCAAQPFHTDSADIVGLMCLENSTTGGESMVVSSVAVWNELARTAPQLARTLLEPFPVDRKGEVPPGKRPTYDMPVFHRHGARASDVDGSAVTVCVGAGEAGDSEGGREGGCELLSGIYDRNFIDAAQARFTEDDGVPRLTPTQIAALDALDATCDDPSVRLDMRLEPGDVQWLHNHTTFHARREYGDGEGKGPSKRHLLRLWITPPDARALPGAFAERFGDLRVGAGRGGIRVEGQTPFCALEPGA</sequence>
<feature type="domain" description="TauD/TfdA-like" evidence="3">
    <location>
        <begin position="99"/>
        <end position="389"/>
    </location>
</feature>
<evidence type="ECO:0000256" key="2">
    <source>
        <dbReference type="ARBA" id="ARBA00023194"/>
    </source>
</evidence>
<reference evidence="4 5" key="1">
    <citation type="journal article" date="2009" name="Science">
        <title>Green evolution and dynamic adaptations revealed by genomes of the marine picoeukaryotes Micromonas.</title>
        <authorList>
            <person name="Worden A.Z."/>
            <person name="Lee J.H."/>
            <person name="Mock T."/>
            <person name="Rouze P."/>
            <person name="Simmons M.P."/>
            <person name="Aerts A.L."/>
            <person name="Allen A.E."/>
            <person name="Cuvelier M.L."/>
            <person name="Derelle E."/>
            <person name="Everett M.V."/>
            <person name="Foulon E."/>
            <person name="Grimwood J."/>
            <person name="Gundlach H."/>
            <person name="Henrissat B."/>
            <person name="Napoli C."/>
            <person name="McDonald S.M."/>
            <person name="Parker M.S."/>
            <person name="Rombauts S."/>
            <person name="Salamov A."/>
            <person name="Von Dassow P."/>
            <person name="Badger J.H."/>
            <person name="Coutinho P.M."/>
            <person name="Demir E."/>
            <person name="Dubchak I."/>
            <person name="Gentemann C."/>
            <person name="Eikrem W."/>
            <person name="Gready J.E."/>
            <person name="John U."/>
            <person name="Lanier W."/>
            <person name="Lindquist E.A."/>
            <person name="Lucas S."/>
            <person name="Mayer K.F."/>
            <person name="Moreau H."/>
            <person name="Not F."/>
            <person name="Otillar R."/>
            <person name="Panaud O."/>
            <person name="Pangilinan J."/>
            <person name="Paulsen I."/>
            <person name="Piegu B."/>
            <person name="Poliakov A."/>
            <person name="Robbens S."/>
            <person name="Schmutz J."/>
            <person name="Toulza E."/>
            <person name="Wyss T."/>
            <person name="Zelensky A."/>
            <person name="Zhou K."/>
            <person name="Armbrust E.V."/>
            <person name="Bhattacharya D."/>
            <person name="Goodenough U.W."/>
            <person name="Van de Peer Y."/>
            <person name="Grigoriev I.V."/>
        </authorList>
    </citation>
    <scope>NUCLEOTIDE SEQUENCE [LARGE SCALE GENOMIC DNA]</scope>
    <source>
        <strain evidence="5">RCC299 / NOUM17</strain>
    </source>
</reference>
<keyword evidence="5" id="KW-1185">Reference proteome</keyword>
<dbReference type="Proteomes" id="UP000002009">
    <property type="component" value="Chromosome 6"/>
</dbReference>
<protein>
    <recommendedName>
        <fullName evidence="3">TauD/TfdA-like domain-containing protein</fullName>
    </recommendedName>
</protein>
<keyword evidence="2" id="KW-0045">Antibiotic biosynthesis</keyword>
<dbReference type="PANTHER" id="PTHR10696:SF56">
    <property type="entry name" value="TAUD_TFDA-LIKE DOMAIN-CONTAINING PROTEIN"/>
    <property type="match status" value="1"/>
</dbReference>
<dbReference type="GO" id="GO:0016491">
    <property type="term" value="F:oxidoreductase activity"/>
    <property type="evidence" value="ECO:0007669"/>
    <property type="project" value="UniProtKB-KW"/>
</dbReference>
<dbReference type="OMA" id="GWKLPFW"/>
<gene>
    <name evidence="4" type="ORF">MICPUN_59101</name>
</gene>
<dbReference type="EMBL" id="CP001327">
    <property type="protein sequence ID" value="ACO64024.1"/>
    <property type="molecule type" value="Genomic_DNA"/>
</dbReference>
<evidence type="ECO:0000259" key="3">
    <source>
        <dbReference type="Pfam" id="PF02668"/>
    </source>
</evidence>
<dbReference type="Pfam" id="PF02668">
    <property type="entry name" value="TauD"/>
    <property type="match status" value="1"/>
</dbReference>